<keyword evidence="4" id="KW-0719">Serine esterase</keyword>
<dbReference type="AlphaFoldDB" id="A0A9N9D0J7"/>
<organism evidence="10 11">
    <name type="scientific">Paraglomus brasilianum</name>
    <dbReference type="NCBI Taxonomy" id="144538"/>
    <lineage>
        <taxon>Eukaryota</taxon>
        <taxon>Fungi</taxon>
        <taxon>Fungi incertae sedis</taxon>
        <taxon>Mucoromycota</taxon>
        <taxon>Glomeromycotina</taxon>
        <taxon>Glomeromycetes</taxon>
        <taxon>Paraglomerales</taxon>
        <taxon>Paraglomeraceae</taxon>
        <taxon>Paraglomus</taxon>
    </lineage>
</organism>
<gene>
    <name evidence="10" type="ORF">PBRASI_LOCUS8592</name>
</gene>
<dbReference type="EC" id="3.1.1.89" evidence="2"/>
<reference evidence="10" key="1">
    <citation type="submission" date="2021-06" db="EMBL/GenBank/DDBJ databases">
        <authorList>
            <person name="Kallberg Y."/>
            <person name="Tangrot J."/>
            <person name="Rosling A."/>
        </authorList>
    </citation>
    <scope>NUCLEOTIDE SEQUENCE</scope>
    <source>
        <strain evidence="10">BR232B</strain>
    </source>
</reference>
<dbReference type="InterPro" id="IPR006571">
    <property type="entry name" value="TLDc_dom"/>
</dbReference>
<dbReference type="Proteomes" id="UP000789739">
    <property type="component" value="Unassembled WGS sequence"/>
</dbReference>
<dbReference type="SUPFAM" id="SSF54695">
    <property type="entry name" value="POZ domain"/>
    <property type="match status" value="1"/>
</dbReference>
<evidence type="ECO:0000256" key="6">
    <source>
        <dbReference type="ARBA" id="ARBA00049203"/>
    </source>
</evidence>
<keyword evidence="5" id="KW-0378">Hydrolase</keyword>
<dbReference type="SMART" id="SM00225">
    <property type="entry name" value="BTB"/>
    <property type="match status" value="1"/>
</dbReference>
<dbReference type="EMBL" id="CAJVPI010001572">
    <property type="protein sequence ID" value="CAG8618962.1"/>
    <property type="molecule type" value="Genomic_DNA"/>
</dbReference>
<dbReference type="OrthoDB" id="194865at2759"/>
<dbReference type="PROSITE" id="PS51886">
    <property type="entry name" value="TLDC"/>
    <property type="match status" value="1"/>
</dbReference>
<evidence type="ECO:0000313" key="10">
    <source>
        <dbReference type="EMBL" id="CAG8618962.1"/>
    </source>
</evidence>
<dbReference type="InterPro" id="IPR011333">
    <property type="entry name" value="SKP1/BTB/POZ_sf"/>
</dbReference>
<dbReference type="InterPro" id="IPR011705">
    <property type="entry name" value="BACK"/>
</dbReference>
<comment type="similarity">
    <text evidence="1">Belongs to the AB hydrolase superfamily.</text>
</comment>
<dbReference type="SMART" id="SM00584">
    <property type="entry name" value="TLDc"/>
    <property type="match status" value="1"/>
</dbReference>
<dbReference type="PANTHER" id="PTHR14189">
    <property type="entry name" value="PROTEIN PHOSPHATASE METHYLESTERASE-1 RELATED"/>
    <property type="match status" value="1"/>
</dbReference>
<dbReference type="InterPro" id="IPR029058">
    <property type="entry name" value="AB_hydrolase_fold"/>
</dbReference>
<dbReference type="Pfam" id="PF07707">
    <property type="entry name" value="BACK"/>
    <property type="match status" value="1"/>
</dbReference>
<sequence length="834" mass="94725">MTSKLFSALSRDIGHILDDTEKFDVKIEVGEKSNIVCFQAHSLILKSRSESLKNELAECEKVDGKFSLRKAKMEPKVFEAVLKYIYNATIELEDQEVPRLLDTLVVADELLLHELADHIEEYLLAHENEWLQKNFTSVWRRSQTTQFNTKLKSCCQQVICANPNCLFKSDDFLELDSNLLVSILKLENLKMDEVEIWSHVVRWGIAQDPTLPKACECWSRDDYLKLEKILRPSVEHIRWFHISPIDFFDKVWPYKDTLPPKLLDDLIRNHFKPGTPLTSIVLPPRMVTFDSTVIKIEHVARIASWIDRKEDADLYTYDNTPYDFKLLIRGSRDGFDADTFHTKCDDQGATVVVLKIRDSGELIGGYNPIRWVTGNGHLITEESFIFSFGLTGKIEAGKTSRPQRTSCAIPLNDRNHGPCFGDKDLWMTNNFNEDRNCWCQQDDYADSITSTYKFCVDEYEVFQVVSKQVVKGAESVPQKSLFKENSSLSKTISMGDTSEEEENGDSFGELPPRTLANTRDRSDCSPIPWEDFFPISLDVDIPETEDAFRTYEIPGNNPDSPIFVFHHGAGYSGLSFALCAKRTHELLKGSCCMFTYDCRGHGATRTSDETTWSLERLSQDVVDVLTNYFGGMNSLKTRDIFLIGHSMGGSVVAEVASKRLLPSVTCIALLDVVEGYAVEALAGMLSYLRTRPADFDSLERGIKWSVKSHTIRNRQSARISFPSTLREVGHDTGKTKYVFRADLAASQPFWEGWFNGLSEKFLSAKAAKLLVLAGTDRLDTPLTIAQMQGKYQLLVIPEVGHQLHEDDPEKTAQALTDFWKRNERLILPPRTLTI</sequence>
<dbReference type="InterPro" id="IPR000073">
    <property type="entry name" value="AB_hydrolase_1"/>
</dbReference>
<name>A0A9N9D0J7_9GLOM</name>
<feature type="domain" description="TLDc" evidence="9">
    <location>
        <begin position="292"/>
        <end position="465"/>
    </location>
</feature>
<evidence type="ECO:0000256" key="2">
    <source>
        <dbReference type="ARBA" id="ARBA00013111"/>
    </source>
</evidence>
<evidence type="ECO:0000259" key="9">
    <source>
        <dbReference type="PROSITE" id="PS51886"/>
    </source>
</evidence>
<evidence type="ECO:0000256" key="7">
    <source>
        <dbReference type="SAM" id="MobiDB-lite"/>
    </source>
</evidence>
<comment type="caution">
    <text evidence="10">The sequence shown here is derived from an EMBL/GenBank/DDBJ whole genome shotgun (WGS) entry which is preliminary data.</text>
</comment>
<dbReference type="InterPro" id="IPR016812">
    <property type="entry name" value="PPase_methylesterase_euk"/>
</dbReference>
<proteinExistence type="inferred from homology"/>
<keyword evidence="11" id="KW-1185">Reference proteome</keyword>
<dbReference type="Pfam" id="PF07534">
    <property type="entry name" value="TLD"/>
    <property type="match status" value="1"/>
</dbReference>
<dbReference type="InterPro" id="IPR000210">
    <property type="entry name" value="BTB/POZ_dom"/>
</dbReference>
<evidence type="ECO:0000256" key="3">
    <source>
        <dbReference type="ARBA" id="ARBA00020672"/>
    </source>
</evidence>
<dbReference type="PROSITE" id="PS50097">
    <property type="entry name" value="BTB"/>
    <property type="match status" value="1"/>
</dbReference>
<feature type="region of interest" description="Disordered" evidence="7">
    <location>
        <begin position="490"/>
        <end position="515"/>
    </location>
</feature>
<evidence type="ECO:0000259" key="8">
    <source>
        <dbReference type="PROSITE" id="PS50097"/>
    </source>
</evidence>
<dbReference type="PANTHER" id="PTHR14189:SF0">
    <property type="entry name" value="PROTEIN PHOSPHATASE METHYLESTERASE 1"/>
    <property type="match status" value="1"/>
</dbReference>
<dbReference type="GO" id="GO:0051723">
    <property type="term" value="F:protein methylesterase activity"/>
    <property type="evidence" value="ECO:0007669"/>
    <property type="project" value="UniProtKB-EC"/>
</dbReference>
<protein>
    <recommendedName>
        <fullName evidence="3">Protein phosphatase methylesterase 1</fullName>
        <ecNumber evidence="2">3.1.1.89</ecNumber>
    </recommendedName>
</protein>
<dbReference type="Pfam" id="PF00651">
    <property type="entry name" value="BTB"/>
    <property type="match status" value="1"/>
</dbReference>
<dbReference type="Gene3D" id="3.40.50.1820">
    <property type="entry name" value="alpha/beta hydrolase"/>
    <property type="match status" value="1"/>
</dbReference>
<comment type="catalytic activity">
    <reaction evidence="6">
        <text>[phosphatase 2A protein]-C-terminal L-leucine methyl ester + H2O = [phosphatase 2A protein]-C-terminal L-leucine + methanol + H(+)</text>
        <dbReference type="Rhea" id="RHEA:48548"/>
        <dbReference type="Rhea" id="RHEA-COMP:12134"/>
        <dbReference type="Rhea" id="RHEA-COMP:12135"/>
        <dbReference type="ChEBI" id="CHEBI:15377"/>
        <dbReference type="ChEBI" id="CHEBI:15378"/>
        <dbReference type="ChEBI" id="CHEBI:17790"/>
        <dbReference type="ChEBI" id="CHEBI:90516"/>
        <dbReference type="ChEBI" id="CHEBI:90517"/>
        <dbReference type="EC" id="3.1.1.89"/>
    </reaction>
</comment>
<dbReference type="Pfam" id="PF12697">
    <property type="entry name" value="Abhydrolase_6"/>
    <property type="match status" value="1"/>
</dbReference>
<dbReference type="SUPFAM" id="SSF53474">
    <property type="entry name" value="alpha/beta-Hydrolases"/>
    <property type="match status" value="1"/>
</dbReference>
<accession>A0A9N9D0J7</accession>
<evidence type="ECO:0000256" key="5">
    <source>
        <dbReference type="ARBA" id="ARBA00022801"/>
    </source>
</evidence>
<dbReference type="Gene3D" id="3.30.710.10">
    <property type="entry name" value="Potassium Channel Kv1.1, Chain A"/>
    <property type="match status" value="1"/>
</dbReference>
<evidence type="ECO:0000313" key="11">
    <source>
        <dbReference type="Proteomes" id="UP000789739"/>
    </source>
</evidence>
<evidence type="ECO:0000256" key="4">
    <source>
        <dbReference type="ARBA" id="ARBA00022487"/>
    </source>
</evidence>
<evidence type="ECO:0000256" key="1">
    <source>
        <dbReference type="ARBA" id="ARBA00008645"/>
    </source>
</evidence>
<dbReference type="Gene3D" id="1.25.40.420">
    <property type="match status" value="1"/>
</dbReference>
<feature type="domain" description="BTB" evidence="8">
    <location>
        <begin position="23"/>
        <end position="94"/>
    </location>
</feature>